<comment type="caution">
    <text evidence="2">The sequence shown here is derived from an EMBL/GenBank/DDBJ whole genome shotgun (WGS) entry which is preliminary data.</text>
</comment>
<evidence type="ECO:0000313" key="2">
    <source>
        <dbReference type="EMBL" id="KAJ7736462.1"/>
    </source>
</evidence>
<feature type="compositionally biased region" description="Polar residues" evidence="1">
    <location>
        <begin position="82"/>
        <end position="95"/>
    </location>
</feature>
<dbReference type="EMBL" id="JARKIB010000121">
    <property type="protein sequence ID" value="KAJ7736462.1"/>
    <property type="molecule type" value="Genomic_DNA"/>
</dbReference>
<dbReference type="AlphaFoldDB" id="A0AAD7I6Z3"/>
<evidence type="ECO:0000313" key="3">
    <source>
        <dbReference type="Proteomes" id="UP001215598"/>
    </source>
</evidence>
<feature type="region of interest" description="Disordered" evidence="1">
    <location>
        <begin position="82"/>
        <end position="107"/>
    </location>
</feature>
<dbReference type="Proteomes" id="UP001215598">
    <property type="component" value="Unassembled WGS sequence"/>
</dbReference>
<reference evidence="2" key="1">
    <citation type="submission" date="2023-03" db="EMBL/GenBank/DDBJ databases">
        <title>Massive genome expansion in bonnet fungi (Mycena s.s.) driven by repeated elements and novel gene families across ecological guilds.</title>
        <authorList>
            <consortium name="Lawrence Berkeley National Laboratory"/>
            <person name="Harder C.B."/>
            <person name="Miyauchi S."/>
            <person name="Viragh M."/>
            <person name="Kuo A."/>
            <person name="Thoen E."/>
            <person name="Andreopoulos B."/>
            <person name="Lu D."/>
            <person name="Skrede I."/>
            <person name="Drula E."/>
            <person name="Henrissat B."/>
            <person name="Morin E."/>
            <person name="Kohler A."/>
            <person name="Barry K."/>
            <person name="LaButti K."/>
            <person name="Morin E."/>
            <person name="Salamov A."/>
            <person name="Lipzen A."/>
            <person name="Mereny Z."/>
            <person name="Hegedus B."/>
            <person name="Baldrian P."/>
            <person name="Stursova M."/>
            <person name="Weitz H."/>
            <person name="Taylor A."/>
            <person name="Grigoriev I.V."/>
            <person name="Nagy L.G."/>
            <person name="Martin F."/>
            <person name="Kauserud H."/>
        </authorList>
    </citation>
    <scope>NUCLEOTIDE SEQUENCE</scope>
    <source>
        <strain evidence="2">CBHHK182m</strain>
    </source>
</reference>
<gene>
    <name evidence="2" type="ORF">B0H16DRAFT_1764069</name>
</gene>
<proteinExistence type="predicted"/>
<organism evidence="2 3">
    <name type="scientific">Mycena metata</name>
    <dbReference type="NCBI Taxonomy" id="1033252"/>
    <lineage>
        <taxon>Eukaryota</taxon>
        <taxon>Fungi</taxon>
        <taxon>Dikarya</taxon>
        <taxon>Basidiomycota</taxon>
        <taxon>Agaricomycotina</taxon>
        <taxon>Agaricomycetes</taxon>
        <taxon>Agaricomycetidae</taxon>
        <taxon>Agaricales</taxon>
        <taxon>Marasmiineae</taxon>
        <taxon>Mycenaceae</taxon>
        <taxon>Mycena</taxon>
    </lineage>
</organism>
<feature type="compositionally biased region" description="Basic and acidic residues" evidence="1">
    <location>
        <begin position="96"/>
        <end position="107"/>
    </location>
</feature>
<sequence length="563" mass="62879">MFSSINHKVLWTSLRVKMAQARQGDLKLRHQTEEGTQASGETEQPQTRHWTAVGGRGVGGQVFIIHLLTAQEALITEEATQASENTHNIRSSQSINRDETQALGDTERLQTSRLKRSWWTKALITFGLLNLSTRKEHRPQPRQNNLKIRHHTEVAWEVGGPFFINCAQNALIPPGLIRLSTGKGHRPQARQNNLKIQHQAEVAWEVGGPFFINCAQNALIPPGLIKLSTGKGHRPQARQNDLKIRHQTEVAWENQYEAFHFLMPIVDRDVGTTFGGSQRCSGHFFDGGDVGDTVEHRDGGGDGQGVSGETVGHSIKLVSSEIEIPLFPSTVESTKESDQLSNEKRARTCVGLRILQSGLDGRSLADTVGRRWISLANGGRRHMVIDDVRQGLRRKPAGSTGPLPGALATDFRRNPPNNAVNRWKQLVNTFRKRFYAHGPIFSRFILSSDQYRAYVMALQEYNIINRLMGRRRNAAETTGSQWEFLPKRDGPTHFQQWDAAESTGKHHFQRNPLELAGQQSRLLKSVIPIGPALDAGGTQCRSLPISRLPPPRILLCLPRLGII</sequence>
<accession>A0AAD7I6Z3</accession>
<protein>
    <submittedName>
        <fullName evidence="2">Uncharacterized protein</fullName>
    </submittedName>
</protein>
<keyword evidence="3" id="KW-1185">Reference proteome</keyword>
<evidence type="ECO:0000256" key="1">
    <source>
        <dbReference type="SAM" id="MobiDB-lite"/>
    </source>
</evidence>
<name>A0AAD7I6Z3_9AGAR</name>